<accession>A0AAN8PUP8</accession>
<dbReference type="EMBL" id="JAWJWE010000039">
    <property type="protein sequence ID" value="KAK6621178.1"/>
    <property type="molecule type" value="Genomic_DNA"/>
</dbReference>
<feature type="chain" id="PRO_5042910767" evidence="2">
    <location>
        <begin position="37"/>
        <end position="442"/>
    </location>
</feature>
<evidence type="ECO:0000313" key="4">
    <source>
        <dbReference type="Proteomes" id="UP001372834"/>
    </source>
</evidence>
<name>A0AAN8PUP8_POLSC</name>
<evidence type="ECO:0000313" key="3">
    <source>
        <dbReference type="EMBL" id="KAK6621178.1"/>
    </source>
</evidence>
<sequence>MSQIQSGEKPQGRLFRSFFLKFLPLILLVLGVVSNGEEIDEFVGETTTEPTEYAAEIAIENVTNTPLDNGMVIQDIRDGSSYHTHLLENSKGTSIADVVFPENHKNFTPSRYYEDEVAPLYQHSNKNQQQYETYYEQKNIYNNMKPVKFEENSSKTYFIPQVYEIAPSIFDSSSKKTQLSKKPFPYAFEGNHVQDNWYKTQPKAHKEGQESNHHEAYYVLPHNGPHEFKTDFDYSSSHSVEKEGKYTATWKKIAQVITALVPLGLLLATITPNVFYIDQNTSTKSTRQRSEEKQEESKLNVEDVLNLFRRLGINTGNLSACESRAICELARMGDSPTANSVERGFWYLATKIPTDVAEKSGMTELFATIRAGQCEVYRCDIKEKVKETEQKETNEAMSNKQKRKKVYRDKESERGQHVKTSMVQIKNNCFIEFLALETYDRN</sequence>
<evidence type="ECO:0000256" key="2">
    <source>
        <dbReference type="SAM" id="SignalP"/>
    </source>
</evidence>
<feature type="signal peptide" evidence="2">
    <location>
        <begin position="1"/>
        <end position="36"/>
    </location>
</feature>
<dbReference type="Proteomes" id="UP001372834">
    <property type="component" value="Unassembled WGS sequence"/>
</dbReference>
<feature type="region of interest" description="Disordered" evidence="1">
    <location>
        <begin position="388"/>
        <end position="415"/>
    </location>
</feature>
<organism evidence="3 4">
    <name type="scientific">Polyplax serrata</name>
    <name type="common">Common mouse louse</name>
    <dbReference type="NCBI Taxonomy" id="468196"/>
    <lineage>
        <taxon>Eukaryota</taxon>
        <taxon>Metazoa</taxon>
        <taxon>Ecdysozoa</taxon>
        <taxon>Arthropoda</taxon>
        <taxon>Hexapoda</taxon>
        <taxon>Insecta</taxon>
        <taxon>Pterygota</taxon>
        <taxon>Neoptera</taxon>
        <taxon>Paraneoptera</taxon>
        <taxon>Psocodea</taxon>
        <taxon>Troctomorpha</taxon>
        <taxon>Phthiraptera</taxon>
        <taxon>Anoplura</taxon>
        <taxon>Polyplacidae</taxon>
        <taxon>Polyplax</taxon>
    </lineage>
</organism>
<proteinExistence type="predicted"/>
<evidence type="ECO:0000256" key="1">
    <source>
        <dbReference type="SAM" id="MobiDB-lite"/>
    </source>
</evidence>
<comment type="caution">
    <text evidence="3">The sequence shown here is derived from an EMBL/GenBank/DDBJ whole genome shotgun (WGS) entry which is preliminary data.</text>
</comment>
<dbReference type="AlphaFoldDB" id="A0AAN8PUP8"/>
<gene>
    <name evidence="3" type="ORF">RUM43_011484</name>
</gene>
<protein>
    <submittedName>
        <fullName evidence="3">Uncharacterized protein</fullName>
    </submittedName>
</protein>
<keyword evidence="2" id="KW-0732">Signal</keyword>
<reference evidence="3 4" key="1">
    <citation type="submission" date="2023-10" db="EMBL/GenBank/DDBJ databases">
        <title>Genomes of two closely related lineages of the louse Polyplax serrata with different host specificities.</title>
        <authorList>
            <person name="Martinu J."/>
            <person name="Tarabai H."/>
            <person name="Stefka J."/>
            <person name="Hypsa V."/>
        </authorList>
    </citation>
    <scope>NUCLEOTIDE SEQUENCE [LARGE SCALE GENOMIC DNA]</scope>
    <source>
        <strain evidence="3">HR10_N</strain>
    </source>
</reference>